<evidence type="ECO:0000313" key="3">
    <source>
        <dbReference type="EMBL" id="RGE71946.1"/>
    </source>
</evidence>
<protein>
    <submittedName>
        <fullName evidence="3">Acyltransferase</fullName>
    </submittedName>
</protein>
<name>A0A3E3IXY3_9FIRM</name>
<dbReference type="Proteomes" id="UP000261166">
    <property type="component" value="Unassembled WGS sequence"/>
</dbReference>
<dbReference type="InterPro" id="IPR050879">
    <property type="entry name" value="Acyltransferase_3"/>
</dbReference>
<dbReference type="PANTHER" id="PTHR23028:SF53">
    <property type="entry name" value="ACYL_TRANSF_3 DOMAIN-CONTAINING PROTEIN"/>
    <property type="match status" value="1"/>
</dbReference>
<keyword evidence="1" id="KW-0472">Membrane</keyword>
<feature type="transmembrane region" description="Helical" evidence="1">
    <location>
        <begin position="23"/>
        <end position="42"/>
    </location>
</feature>
<evidence type="ECO:0000259" key="2">
    <source>
        <dbReference type="Pfam" id="PF01757"/>
    </source>
</evidence>
<dbReference type="GO" id="GO:0016747">
    <property type="term" value="F:acyltransferase activity, transferring groups other than amino-acyl groups"/>
    <property type="evidence" value="ECO:0007669"/>
    <property type="project" value="InterPro"/>
</dbReference>
<feature type="transmembrane region" description="Helical" evidence="1">
    <location>
        <begin position="48"/>
        <end position="68"/>
    </location>
</feature>
<comment type="caution">
    <text evidence="3">The sequence shown here is derived from an EMBL/GenBank/DDBJ whole genome shotgun (WGS) entry which is preliminary data.</text>
</comment>
<dbReference type="InterPro" id="IPR002656">
    <property type="entry name" value="Acyl_transf_3_dom"/>
</dbReference>
<sequence length="166" mass="19096">MFNSQISINYKERKILMKNSKRLESIQILRAVAFIAIFLSHVELLSSGVFGVEVFLILSGFCMVYAYGETGKYKVTGIKENIEFAVKRIKKLYPLHLITLVTVAGVIALGLIKKENSQTEISEFVFYFIMNISLLHSLIPWRDGYFSFNAVSWYLSVSMICYFFFP</sequence>
<dbReference type="GO" id="GO:0000271">
    <property type="term" value="P:polysaccharide biosynthetic process"/>
    <property type="evidence" value="ECO:0007669"/>
    <property type="project" value="TreeGrafter"/>
</dbReference>
<keyword evidence="3" id="KW-0012">Acyltransferase</keyword>
<feature type="transmembrane region" description="Helical" evidence="1">
    <location>
        <begin position="92"/>
        <end position="112"/>
    </location>
</feature>
<accession>A0A3E3IXY3</accession>
<organism evidence="3 4">
    <name type="scientific">Eisenbergiella massiliensis</name>
    <dbReference type="NCBI Taxonomy" id="1720294"/>
    <lineage>
        <taxon>Bacteria</taxon>
        <taxon>Bacillati</taxon>
        <taxon>Bacillota</taxon>
        <taxon>Clostridia</taxon>
        <taxon>Lachnospirales</taxon>
        <taxon>Lachnospiraceae</taxon>
        <taxon>Eisenbergiella</taxon>
    </lineage>
</organism>
<dbReference type="EMBL" id="QVLU01000008">
    <property type="protein sequence ID" value="RGE71946.1"/>
    <property type="molecule type" value="Genomic_DNA"/>
</dbReference>
<dbReference type="PANTHER" id="PTHR23028">
    <property type="entry name" value="ACETYLTRANSFERASE"/>
    <property type="match status" value="1"/>
</dbReference>
<dbReference type="GO" id="GO:0016020">
    <property type="term" value="C:membrane"/>
    <property type="evidence" value="ECO:0007669"/>
    <property type="project" value="TreeGrafter"/>
</dbReference>
<evidence type="ECO:0000256" key="1">
    <source>
        <dbReference type="SAM" id="Phobius"/>
    </source>
</evidence>
<dbReference type="AlphaFoldDB" id="A0A3E3IXY3"/>
<keyword evidence="1" id="KW-0812">Transmembrane</keyword>
<proteinExistence type="predicted"/>
<reference evidence="3 4" key="1">
    <citation type="submission" date="2018-08" db="EMBL/GenBank/DDBJ databases">
        <title>A genome reference for cultivated species of the human gut microbiota.</title>
        <authorList>
            <person name="Zou Y."/>
            <person name="Xue W."/>
            <person name="Luo G."/>
        </authorList>
    </citation>
    <scope>NUCLEOTIDE SEQUENCE [LARGE SCALE GENOMIC DNA]</scope>
    <source>
        <strain evidence="3 4">AF26-4BH</strain>
    </source>
</reference>
<feature type="domain" description="Acyltransferase 3" evidence="2">
    <location>
        <begin position="24"/>
        <end position="166"/>
    </location>
</feature>
<dbReference type="Pfam" id="PF01757">
    <property type="entry name" value="Acyl_transf_3"/>
    <property type="match status" value="1"/>
</dbReference>
<keyword evidence="3" id="KW-0808">Transferase</keyword>
<feature type="transmembrane region" description="Helical" evidence="1">
    <location>
        <begin position="124"/>
        <end position="141"/>
    </location>
</feature>
<gene>
    <name evidence="3" type="ORF">DWY69_10765</name>
</gene>
<evidence type="ECO:0000313" key="4">
    <source>
        <dbReference type="Proteomes" id="UP000261166"/>
    </source>
</evidence>
<feature type="transmembrane region" description="Helical" evidence="1">
    <location>
        <begin position="148"/>
        <end position="165"/>
    </location>
</feature>
<keyword evidence="1" id="KW-1133">Transmembrane helix</keyword>